<evidence type="ECO:0000313" key="3">
    <source>
        <dbReference type="Proteomes" id="UP000631300"/>
    </source>
</evidence>
<dbReference type="Pfam" id="PF08000">
    <property type="entry name" value="bPH_1"/>
    <property type="match status" value="1"/>
</dbReference>
<protein>
    <recommendedName>
        <fullName evidence="1">Bacterial Pleckstrin homology domain-containing protein</fullName>
    </recommendedName>
</protein>
<reference evidence="2" key="1">
    <citation type="journal article" date="2014" name="Int. J. Syst. Evol. Microbiol.">
        <title>Complete genome sequence of Corynebacterium casei LMG S-19264T (=DSM 44701T), isolated from a smear-ripened cheese.</title>
        <authorList>
            <consortium name="US DOE Joint Genome Institute (JGI-PGF)"/>
            <person name="Walter F."/>
            <person name="Albersmeier A."/>
            <person name="Kalinowski J."/>
            <person name="Ruckert C."/>
        </authorList>
    </citation>
    <scope>NUCLEOTIDE SEQUENCE</scope>
    <source>
        <strain evidence="2">KCTC 22164</strain>
    </source>
</reference>
<dbReference type="RefSeq" id="WP_189404103.1">
    <property type="nucleotide sequence ID" value="NZ_BMXP01000002.1"/>
</dbReference>
<accession>A0A918JGZ1</accession>
<sequence length="123" mass="13755">MIDFDNKSVFKLKQNADYAEKVTALLIEGEEIIDAFKSMRDGVVFTNKRIIAVNVQGLTGSKKDFTSLPYKNVDVFSVETSGTFDLDSELEIYFSSLGRVRFEFSGKNALTEIAQMIAKHSLA</sequence>
<dbReference type="SUPFAM" id="SSF50729">
    <property type="entry name" value="PH domain-like"/>
    <property type="match status" value="1"/>
</dbReference>
<reference evidence="2" key="2">
    <citation type="submission" date="2020-09" db="EMBL/GenBank/DDBJ databases">
        <authorList>
            <person name="Sun Q."/>
            <person name="Kim S."/>
        </authorList>
    </citation>
    <scope>NUCLEOTIDE SEQUENCE</scope>
    <source>
        <strain evidence="2">KCTC 22164</strain>
    </source>
</reference>
<dbReference type="PANTHER" id="PTHR35796">
    <property type="entry name" value="HYPOTHETICAL CYTOSOLIC PROTEIN"/>
    <property type="match status" value="1"/>
</dbReference>
<organism evidence="2 3">
    <name type="scientific">Alteromonas halophila</name>
    <dbReference type="NCBI Taxonomy" id="516698"/>
    <lineage>
        <taxon>Bacteria</taxon>
        <taxon>Pseudomonadati</taxon>
        <taxon>Pseudomonadota</taxon>
        <taxon>Gammaproteobacteria</taxon>
        <taxon>Alteromonadales</taxon>
        <taxon>Alteromonadaceae</taxon>
        <taxon>Alteromonas/Salinimonas group</taxon>
        <taxon>Alteromonas</taxon>
    </lineage>
</organism>
<feature type="domain" description="Bacterial Pleckstrin homology" evidence="1">
    <location>
        <begin position="14"/>
        <end position="120"/>
    </location>
</feature>
<proteinExistence type="predicted"/>
<dbReference type="InterPro" id="IPR037063">
    <property type="entry name" value="PHb_sf"/>
</dbReference>
<keyword evidence="3" id="KW-1185">Reference proteome</keyword>
<dbReference type="Gene3D" id="2.30.29.50">
    <property type="entry name" value="Bacterial Pleckstrin homology domain"/>
    <property type="match status" value="1"/>
</dbReference>
<comment type="caution">
    <text evidence="2">The sequence shown here is derived from an EMBL/GenBank/DDBJ whole genome shotgun (WGS) entry which is preliminary data.</text>
</comment>
<name>A0A918JGZ1_9ALTE</name>
<dbReference type="CDD" id="cd13225">
    <property type="entry name" value="PH-like_bacteria"/>
    <property type="match status" value="1"/>
</dbReference>
<gene>
    <name evidence="2" type="ORF">GCM10007391_10490</name>
</gene>
<evidence type="ECO:0000313" key="2">
    <source>
        <dbReference type="EMBL" id="GGW79602.1"/>
    </source>
</evidence>
<dbReference type="InterPro" id="IPR012544">
    <property type="entry name" value="PHb"/>
</dbReference>
<dbReference type="Proteomes" id="UP000631300">
    <property type="component" value="Unassembled WGS sequence"/>
</dbReference>
<evidence type="ECO:0000259" key="1">
    <source>
        <dbReference type="Pfam" id="PF08000"/>
    </source>
</evidence>
<dbReference type="AlphaFoldDB" id="A0A918JGZ1"/>
<dbReference type="PANTHER" id="PTHR35796:SF3">
    <property type="entry name" value="BHLH DOMAIN-CONTAINING PROTEIN"/>
    <property type="match status" value="1"/>
</dbReference>
<dbReference type="EMBL" id="BMXP01000002">
    <property type="protein sequence ID" value="GGW79602.1"/>
    <property type="molecule type" value="Genomic_DNA"/>
</dbReference>